<dbReference type="GO" id="GO:0043001">
    <property type="term" value="P:Golgi to plasma membrane protein transport"/>
    <property type="evidence" value="ECO:0007669"/>
    <property type="project" value="TreeGrafter"/>
</dbReference>
<evidence type="ECO:0000313" key="2">
    <source>
        <dbReference type="EMBL" id="KAK3779774.1"/>
    </source>
</evidence>
<dbReference type="InterPro" id="IPR039156">
    <property type="entry name" value="PHAF1/BROMI"/>
</dbReference>
<reference evidence="2" key="1">
    <citation type="journal article" date="2023" name="G3 (Bethesda)">
        <title>A reference genome for the long-term kleptoplast-retaining sea slug Elysia crispata morphotype clarki.</title>
        <authorList>
            <person name="Eastman K.E."/>
            <person name="Pendleton A.L."/>
            <person name="Shaikh M.A."/>
            <person name="Suttiyut T."/>
            <person name="Ogas R."/>
            <person name="Tomko P."/>
            <person name="Gavelis G."/>
            <person name="Widhalm J.R."/>
            <person name="Wisecaver J.H."/>
        </authorList>
    </citation>
    <scope>NUCLEOTIDE SEQUENCE</scope>
    <source>
        <strain evidence="2">ECLA1</strain>
    </source>
</reference>
<proteinExistence type="inferred from homology"/>
<dbReference type="PANTHER" id="PTHR13465">
    <property type="entry name" value="UPF0183 PROTEIN"/>
    <property type="match status" value="1"/>
</dbReference>
<evidence type="ECO:0000256" key="1">
    <source>
        <dbReference type="ARBA" id="ARBA00024339"/>
    </source>
</evidence>
<dbReference type="PANTHER" id="PTHR13465:SF2">
    <property type="entry name" value="PHAGOSOME ASSEMBLY FACTOR 1"/>
    <property type="match status" value="1"/>
</dbReference>
<dbReference type="InterPro" id="IPR005373">
    <property type="entry name" value="PHAF1"/>
</dbReference>
<comment type="caution">
    <text evidence="2">The sequence shown here is derived from an EMBL/GenBank/DDBJ whole genome shotgun (WGS) entry which is preliminary data.</text>
</comment>
<dbReference type="Proteomes" id="UP001283361">
    <property type="component" value="Unassembled WGS sequence"/>
</dbReference>
<dbReference type="EMBL" id="JAWDGP010002811">
    <property type="protein sequence ID" value="KAK3779774.1"/>
    <property type="molecule type" value="Genomic_DNA"/>
</dbReference>
<protein>
    <submittedName>
        <fullName evidence="2">Uncharacterized protein</fullName>
    </submittedName>
</protein>
<keyword evidence="3" id="KW-1185">Reference proteome</keyword>
<organism evidence="2 3">
    <name type="scientific">Elysia crispata</name>
    <name type="common">lettuce slug</name>
    <dbReference type="NCBI Taxonomy" id="231223"/>
    <lineage>
        <taxon>Eukaryota</taxon>
        <taxon>Metazoa</taxon>
        <taxon>Spiralia</taxon>
        <taxon>Lophotrochozoa</taxon>
        <taxon>Mollusca</taxon>
        <taxon>Gastropoda</taxon>
        <taxon>Heterobranchia</taxon>
        <taxon>Euthyneura</taxon>
        <taxon>Panpulmonata</taxon>
        <taxon>Sacoglossa</taxon>
        <taxon>Placobranchoidea</taxon>
        <taxon>Plakobranchidae</taxon>
        <taxon>Elysia</taxon>
    </lineage>
</organism>
<gene>
    <name evidence="2" type="ORF">RRG08_035912</name>
</gene>
<dbReference type="AlphaFoldDB" id="A0AAE1DR36"/>
<sequence length="70" mass="7865">MNKVKLKYCGVPFSTPQVKPTIEQVDQSFGATHPGVYIAEKQLFVLNFRGLSFDFQINSTYEVSDPASYS</sequence>
<accession>A0AAE1DR36</accession>
<evidence type="ECO:0000313" key="3">
    <source>
        <dbReference type="Proteomes" id="UP001283361"/>
    </source>
</evidence>
<dbReference type="Pfam" id="PF03676">
    <property type="entry name" value="PHAF1"/>
    <property type="match status" value="1"/>
</dbReference>
<dbReference type="GO" id="GO:0005802">
    <property type="term" value="C:trans-Golgi network"/>
    <property type="evidence" value="ECO:0007669"/>
    <property type="project" value="TreeGrafter"/>
</dbReference>
<comment type="similarity">
    <text evidence="1">Belongs to the PHAF1 family.</text>
</comment>
<name>A0AAE1DR36_9GAST</name>